<feature type="domain" description="ABC transmembrane type-1" evidence="8">
    <location>
        <begin position="74"/>
        <end position="288"/>
    </location>
</feature>
<dbReference type="PANTHER" id="PTHR30193:SF41">
    <property type="entry name" value="DIACETYLCHITOBIOSE UPTAKE SYSTEM PERMEASE PROTEIN NGCF"/>
    <property type="match status" value="1"/>
</dbReference>
<feature type="transmembrane region" description="Helical" evidence="7">
    <location>
        <begin position="211"/>
        <end position="235"/>
    </location>
</feature>
<evidence type="ECO:0000256" key="2">
    <source>
        <dbReference type="ARBA" id="ARBA00022448"/>
    </source>
</evidence>
<comment type="subcellular location">
    <subcellularLocation>
        <location evidence="1 7">Cell membrane</location>
        <topology evidence="1 7">Multi-pass membrane protein</topology>
    </subcellularLocation>
</comment>
<dbReference type="PANTHER" id="PTHR30193">
    <property type="entry name" value="ABC TRANSPORTER PERMEASE PROTEIN"/>
    <property type="match status" value="1"/>
</dbReference>
<keyword evidence="10" id="KW-1185">Reference proteome</keyword>
<dbReference type="EMBL" id="BONW01000016">
    <property type="protein sequence ID" value="GIG88584.1"/>
    <property type="molecule type" value="Genomic_DNA"/>
</dbReference>
<dbReference type="PROSITE" id="PS50928">
    <property type="entry name" value="ABC_TM1"/>
    <property type="match status" value="1"/>
</dbReference>
<reference evidence="9 10" key="1">
    <citation type="submission" date="2021-01" db="EMBL/GenBank/DDBJ databases">
        <title>Whole genome shotgun sequence of Plantactinospora endophytica NBRC 110450.</title>
        <authorList>
            <person name="Komaki H."/>
            <person name="Tamura T."/>
        </authorList>
    </citation>
    <scope>NUCLEOTIDE SEQUENCE [LARGE SCALE GENOMIC DNA]</scope>
    <source>
        <strain evidence="9 10">NBRC 110450</strain>
    </source>
</reference>
<comment type="similarity">
    <text evidence="7">Belongs to the binding-protein-dependent transport system permease family.</text>
</comment>
<evidence type="ECO:0000256" key="5">
    <source>
        <dbReference type="ARBA" id="ARBA00022989"/>
    </source>
</evidence>
<keyword evidence="2 7" id="KW-0813">Transport</keyword>
<protein>
    <submittedName>
        <fullName evidence="9">ABC transporter permease</fullName>
    </submittedName>
</protein>
<feature type="transmembrane region" description="Helical" evidence="7">
    <location>
        <begin position="111"/>
        <end position="128"/>
    </location>
</feature>
<keyword evidence="5 7" id="KW-1133">Transmembrane helix</keyword>
<evidence type="ECO:0000313" key="9">
    <source>
        <dbReference type="EMBL" id="GIG88584.1"/>
    </source>
</evidence>
<feature type="transmembrane region" description="Helical" evidence="7">
    <location>
        <begin position="172"/>
        <end position="190"/>
    </location>
</feature>
<dbReference type="Pfam" id="PF00528">
    <property type="entry name" value="BPD_transp_1"/>
    <property type="match status" value="1"/>
</dbReference>
<proteinExistence type="inferred from homology"/>
<evidence type="ECO:0000256" key="6">
    <source>
        <dbReference type="ARBA" id="ARBA00023136"/>
    </source>
</evidence>
<accession>A0ABQ4E1J0</accession>
<evidence type="ECO:0000256" key="1">
    <source>
        <dbReference type="ARBA" id="ARBA00004651"/>
    </source>
</evidence>
<evidence type="ECO:0000256" key="4">
    <source>
        <dbReference type="ARBA" id="ARBA00022692"/>
    </source>
</evidence>
<evidence type="ECO:0000259" key="8">
    <source>
        <dbReference type="PROSITE" id="PS50928"/>
    </source>
</evidence>
<evidence type="ECO:0000256" key="7">
    <source>
        <dbReference type="RuleBase" id="RU363032"/>
    </source>
</evidence>
<dbReference type="CDD" id="cd06261">
    <property type="entry name" value="TM_PBP2"/>
    <property type="match status" value="1"/>
</dbReference>
<dbReference type="Proteomes" id="UP000646749">
    <property type="component" value="Unassembled WGS sequence"/>
</dbReference>
<keyword evidence="6 7" id="KW-0472">Membrane</keyword>
<dbReference type="SUPFAM" id="SSF161098">
    <property type="entry name" value="MetI-like"/>
    <property type="match status" value="1"/>
</dbReference>
<dbReference type="Gene3D" id="1.10.3720.10">
    <property type="entry name" value="MetI-like"/>
    <property type="match status" value="1"/>
</dbReference>
<evidence type="ECO:0000256" key="3">
    <source>
        <dbReference type="ARBA" id="ARBA00022475"/>
    </source>
</evidence>
<dbReference type="RefSeq" id="WP_203867094.1">
    <property type="nucleotide sequence ID" value="NZ_BONW01000016.1"/>
</dbReference>
<organism evidence="9 10">
    <name type="scientific">Plantactinospora endophytica</name>
    <dbReference type="NCBI Taxonomy" id="673535"/>
    <lineage>
        <taxon>Bacteria</taxon>
        <taxon>Bacillati</taxon>
        <taxon>Actinomycetota</taxon>
        <taxon>Actinomycetes</taxon>
        <taxon>Micromonosporales</taxon>
        <taxon>Micromonosporaceae</taxon>
        <taxon>Plantactinospora</taxon>
    </lineage>
</organism>
<comment type="caution">
    <text evidence="9">The sequence shown here is derived from an EMBL/GenBank/DDBJ whole genome shotgun (WGS) entry which is preliminary data.</text>
</comment>
<dbReference type="InterPro" id="IPR051393">
    <property type="entry name" value="ABC_transporter_permease"/>
</dbReference>
<dbReference type="InterPro" id="IPR000515">
    <property type="entry name" value="MetI-like"/>
</dbReference>
<evidence type="ECO:0000313" key="10">
    <source>
        <dbReference type="Proteomes" id="UP000646749"/>
    </source>
</evidence>
<gene>
    <name evidence="9" type="ORF">Pen02_35200</name>
</gene>
<feature type="transmembrane region" description="Helical" evidence="7">
    <location>
        <begin position="269"/>
        <end position="291"/>
    </location>
</feature>
<keyword evidence="3" id="KW-1003">Cell membrane</keyword>
<dbReference type="InterPro" id="IPR035906">
    <property type="entry name" value="MetI-like_sf"/>
</dbReference>
<feature type="transmembrane region" description="Helical" evidence="7">
    <location>
        <begin position="78"/>
        <end position="99"/>
    </location>
</feature>
<name>A0ABQ4E1J0_9ACTN</name>
<sequence>MPPRRRVRRRRNSRLVAIAFVLPALALNLLVIGGPTVSSIGYSFTDWNGITTPEFVGLENWRRLVGDEAFWNAIGNNFVYLLIFLTVPMAMGLVGAFMLSRIRRGAALFRVLYFIPYLLVSVITAQIWRNILDPEFGLASALNDVGIHWLDEVYFFADGRFALYSVAFVDNWHFWGFLVVLFLAAMQGIDAGQYEAARIDGANAWQEFWHIVLPGIRPTLTFALTIVAIGSLLVYDYPFILTGGGPAGATDVASLMVNRTAFLARDAGYGSAIALALSVLSAIFLVLFGFLRRREEEV</sequence>
<keyword evidence="4 7" id="KW-0812">Transmembrane</keyword>